<evidence type="ECO:0000313" key="2">
    <source>
        <dbReference type="Proteomes" id="UP000004344"/>
    </source>
</evidence>
<comment type="caution">
    <text evidence="1">The sequence shown here is derived from an EMBL/GenBank/DDBJ whole genome shotgun (WGS) entry which is preliminary data.</text>
</comment>
<organism evidence="1 2">
    <name type="scientific">Fischerella thermalis JSC-11</name>
    <dbReference type="NCBI Taxonomy" id="741277"/>
    <lineage>
        <taxon>Bacteria</taxon>
        <taxon>Bacillati</taxon>
        <taxon>Cyanobacteriota</taxon>
        <taxon>Cyanophyceae</taxon>
        <taxon>Nostocales</taxon>
        <taxon>Hapalosiphonaceae</taxon>
        <taxon>Fischerella</taxon>
    </lineage>
</organism>
<proteinExistence type="predicted"/>
<reference evidence="1 2" key="1">
    <citation type="submission" date="2011-09" db="EMBL/GenBank/DDBJ databases">
        <title>The draft genome of Fischerella sp. JSC-11.</title>
        <authorList>
            <consortium name="US DOE Joint Genome Institute (JGI-PGF)"/>
            <person name="Lucas S."/>
            <person name="Han J."/>
            <person name="Lapidus A."/>
            <person name="Cheng J.-F."/>
            <person name="Goodwin L."/>
            <person name="Pitluck S."/>
            <person name="Peters L."/>
            <person name="Land M.L."/>
            <person name="Hauser L."/>
            <person name="Sarkisova S."/>
            <person name="Bryant D.A."/>
            <person name="Brown I."/>
            <person name="Woyke T.J."/>
        </authorList>
    </citation>
    <scope>NUCLEOTIDE SEQUENCE [LARGE SCALE GENOMIC DNA]</scope>
    <source>
        <strain evidence="1 2">JSC-11</strain>
    </source>
</reference>
<accession>G6FW29</accession>
<protein>
    <submittedName>
        <fullName evidence="1">Uncharacterized protein</fullName>
    </submittedName>
</protein>
<evidence type="ECO:0000313" key="1">
    <source>
        <dbReference type="EMBL" id="EHC11668.1"/>
    </source>
</evidence>
<dbReference type="EMBL" id="AGIZ01000009">
    <property type="protein sequence ID" value="EHC11668.1"/>
    <property type="molecule type" value="Genomic_DNA"/>
</dbReference>
<gene>
    <name evidence="1" type="ORF">FJSC11DRAFT_3120</name>
</gene>
<dbReference type="Proteomes" id="UP000004344">
    <property type="component" value="Unassembled WGS sequence"/>
</dbReference>
<keyword evidence="2" id="KW-1185">Reference proteome</keyword>
<dbReference type="AlphaFoldDB" id="G6FW29"/>
<name>G6FW29_9CYAN</name>
<sequence length="68" mass="7984">MMGLSILDFGLKTIYNYKSKTQNMLTESLDIAFVKHLSQSFCKFLLFIKFKFLFHETPSLTDIREQVS</sequence>